<keyword evidence="1 3" id="KW-0145">Chemotaxis</keyword>
<keyword evidence="5" id="KW-1185">Reference proteome</keyword>
<evidence type="ECO:0000313" key="4">
    <source>
        <dbReference type="EMBL" id="MFD1914430.1"/>
    </source>
</evidence>
<protein>
    <recommendedName>
        <fullName evidence="3">Probable chemoreceptor glutamine deamidase CheD</fullName>
        <ecNumber evidence="3">3.5.1.44</ecNumber>
    </recommendedName>
</protein>
<dbReference type="PANTHER" id="PTHR35147:SF2">
    <property type="entry name" value="CHEMORECEPTOR GLUTAMINE DEAMIDASE CHED-RELATED"/>
    <property type="match status" value="1"/>
</dbReference>
<dbReference type="SUPFAM" id="SSF64438">
    <property type="entry name" value="CNF1/YfiH-like putative cysteine hydrolases"/>
    <property type="match status" value="1"/>
</dbReference>
<dbReference type="Gene3D" id="3.30.1330.200">
    <property type="match status" value="1"/>
</dbReference>
<organism evidence="4 5">
    <name type="scientific">Halodurantibacterium flavum</name>
    <dbReference type="NCBI Taxonomy" id="1382802"/>
    <lineage>
        <taxon>Bacteria</taxon>
        <taxon>Pseudomonadati</taxon>
        <taxon>Pseudomonadota</taxon>
        <taxon>Alphaproteobacteria</taxon>
        <taxon>Rhodobacterales</taxon>
        <taxon>Paracoccaceae</taxon>
        <taxon>Halodurantibacterium</taxon>
    </lineage>
</organism>
<evidence type="ECO:0000313" key="5">
    <source>
        <dbReference type="Proteomes" id="UP001597353"/>
    </source>
</evidence>
<dbReference type="Proteomes" id="UP001597353">
    <property type="component" value="Unassembled WGS sequence"/>
</dbReference>
<evidence type="ECO:0000256" key="1">
    <source>
        <dbReference type="ARBA" id="ARBA00022500"/>
    </source>
</evidence>
<keyword evidence="2 3" id="KW-0378">Hydrolase</keyword>
<dbReference type="EC" id="3.5.1.44" evidence="3"/>
<evidence type="ECO:0000256" key="2">
    <source>
        <dbReference type="ARBA" id="ARBA00022801"/>
    </source>
</evidence>
<dbReference type="InterPro" id="IPR005659">
    <property type="entry name" value="Chemorcpt_Glu_NH3ase_CheD"/>
</dbReference>
<comment type="similarity">
    <text evidence="3">Belongs to the CheD family.</text>
</comment>
<reference evidence="5" key="1">
    <citation type="journal article" date="2019" name="Int. J. Syst. Evol. Microbiol.">
        <title>The Global Catalogue of Microorganisms (GCM) 10K type strain sequencing project: providing services to taxonomists for standard genome sequencing and annotation.</title>
        <authorList>
            <consortium name="The Broad Institute Genomics Platform"/>
            <consortium name="The Broad Institute Genome Sequencing Center for Infectious Disease"/>
            <person name="Wu L."/>
            <person name="Ma J."/>
        </authorList>
    </citation>
    <scope>NUCLEOTIDE SEQUENCE [LARGE SCALE GENOMIC DNA]</scope>
    <source>
        <strain evidence="5">CGMCC 4.7242</strain>
    </source>
</reference>
<dbReference type="PANTHER" id="PTHR35147">
    <property type="entry name" value="CHEMORECEPTOR GLUTAMINE DEAMIDASE CHED-RELATED"/>
    <property type="match status" value="1"/>
</dbReference>
<comment type="function">
    <text evidence="3">Probably deamidates glutamine residues to glutamate on methyl-accepting chemotaxis receptors (MCPs), playing an important role in chemotaxis.</text>
</comment>
<accession>A0ABW4S9X3</accession>
<comment type="catalytic activity">
    <reaction evidence="3">
        <text>L-glutaminyl-[protein] + H2O = L-glutamyl-[protein] + NH4(+)</text>
        <dbReference type="Rhea" id="RHEA:16441"/>
        <dbReference type="Rhea" id="RHEA-COMP:10207"/>
        <dbReference type="Rhea" id="RHEA-COMP:10208"/>
        <dbReference type="ChEBI" id="CHEBI:15377"/>
        <dbReference type="ChEBI" id="CHEBI:28938"/>
        <dbReference type="ChEBI" id="CHEBI:29973"/>
        <dbReference type="ChEBI" id="CHEBI:30011"/>
        <dbReference type="EC" id="3.5.1.44"/>
    </reaction>
</comment>
<dbReference type="InterPro" id="IPR038592">
    <property type="entry name" value="CheD-like_sf"/>
</dbReference>
<dbReference type="InterPro" id="IPR011324">
    <property type="entry name" value="Cytotoxic_necrot_fac-like_cat"/>
</dbReference>
<dbReference type="Pfam" id="PF03975">
    <property type="entry name" value="CheD"/>
    <property type="match status" value="1"/>
</dbReference>
<dbReference type="CDD" id="cd16352">
    <property type="entry name" value="CheD"/>
    <property type="match status" value="1"/>
</dbReference>
<name>A0ABW4S9X3_9RHOB</name>
<proteinExistence type="inferred from homology"/>
<gene>
    <name evidence="3" type="primary">cheD</name>
    <name evidence="4" type="ORF">ACFSGJ_19685</name>
</gene>
<dbReference type="HAMAP" id="MF_01440">
    <property type="entry name" value="CheD"/>
    <property type="match status" value="1"/>
</dbReference>
<dbReference type="RefSeq" id="WP_390265805.1">
    <property type="nucleotide sequence ID" value="NZ_JBHUGH010000038.1"/>
</dbReference>
<evidence type="ECO:0000256" key="3">
    <source>
        <dbReference type="HAMAP-Rule" id="MF_01440"/>
    </source>
</evidence>
<sequence length="174" mass="18942">MTAPPPNLIHVLQGEYRLSNRPGDMLSTLLGSCVAACVYDPVTGVGGMNHFLLPDGGLGDKASLRYGVNSMEQMINALLKSGADRRRMEAKIFGGGRMLPGLRNIGQDNIEFARWFLNGESIRITSENVGGTQGRKLRFWPVTGQAQVQLMQPHEAPPPQRPRLAADDGAVELF</sequence>
<comment type="caution">
    <text evidence="4">The sequence shown here is derived from an EMBL/GenBank/DDBJ whole genome shotgun (WGS) entry which is preliminary data.</text>
</comment>
<dbReference type="EMBL" id="JBHUGH010000038">
    <property type="protein sequence ID" value="MFD1914430.1"/>
    <property type="molecule type" value="Genomic_DNA"/>
</dbReference>